<sequence length="39" mass="4406">MNIIHSSLTLLAIAVFEEVARPDGFYSEIIKIKCYLFGC</sequence>
<name>A0A7W9DBE4_9MICC</name>
<evidence type="ECO:0000313" key="1">
    <source>
        <dbReference type="EMBL" id="MBB5598580.1"/>
    </source>
</evidence>
<comment type="caution">
    <text evidence="1">The sequence shown here is derived from an EMBL/GenBank/DDBJ whole genome shotgun (WGS) entry which is preliminary data.</text>
</comment>
<keyword evidence="2" id="KW-1185">Reference proteome</keyword>
<dbReference type="Proteomes" id="UP000523863">
    <property type="component" value="Unassembled WGS sequence"/>
</dbReference>
<evidence type="ECO:0000313" key="2">
    <source>
        <dbReference type="Proteomes" id="UP000523863"/>
    </source>
</evidence>
<accession>A0A7W9DBE4</accession>
<proteinExistence type="predicted"/>
<organism evidence="1 2">
    <name type="scientific">Neomicrococcus lactis</name>
    <dbReference type="NCBI Taxonomy" id="732241"/>
    <lineage>
        <taxon>Bacteria</taxon>
        <taxon>Bacillati</taxon>
        <taxon>Actinomycetota</taxon>
        <taxon>Actinomycetes</taxon>
        <taxon>Micrococcales</taxon>
        <taxon>Micrococcaceae</taxon>
        <taxon>Neomicrococcus</taxon>
    </lineage>
</organism>
<gene>
    <name evidence="1" type="ORF">BKA12_001660</name>
</gene>
<dbReference type="EMBL" id="JACHBL010000001">
    <property type="protein sequence ID" value="MBB5598580.1"/>
    <property type="molecule type" value="Genomic_DNA"/>
</dbReference>
<protein>
    <submittedName>
        <fullName evidence="1">Uncharacterized protein</fullName>
    </submittedName>
</protein>
<dbReference type="AlphaFoldDB" id="A0A7W9DBE4"/>
<reference evidence="1 2" key="1">
    <citation type="submission" date="2020-08" db="EMBL/GenBank/DDBJ databases">
        <title>Sequencing the genomes of 1000 actinobacteria strains.</title>
        <authorList>
            <person name="Klenk H.-P."/>
        </authorList>
    </citation>
    <scope>NUCLEOTIDE SEQUENCE [LARGE SCALE GENOMIC DNA]</scope>
    <source>
        <strain evidence="1 2">DSM 23694</strain>
    </source>
</reference>